<name>A0A401G7C5_9APHY</name>
<sequence>MPKLDLNLLDDLTSITMSATSLNHDLVDRVLTDLSDFTSLSAAIRTCKLWYNAFQARQRSIVHAILVNAIGPAWPTALKLDHNGKSFSKAQLMASDMVIARDSADVAVSQAQTVLRLENLFSRRCKDRSSSYSILTPAESLRFQVALYRFWQYCQEVQDYVRCGEYSDDDGGVDIVPETSIEYLRQFTKNDLYDIARMVRFLSETVQWTSFVYPTWPESALLQEPHDILAAFEGRMSHRSFDCSLFRENFFSEAYNCVLDSRGVGKHRRNVEAAAAILDTVVGADDQCYRCHNIVGLGLWGPSNWHLLKPHIPWSQCNRQYEDSMLDECARQIDSADLMAELFALQVHDSQVWEADQWYCRDCLLIFWRKRLRSWWYARKQRRRAVGNAE</sequence>
<dbReference type="EMBL" id="BFAD01000001">
    <property type="protein sequence ID" value="GBE78053.1"/>
    <property type="molecule type" value="Genomic_DNA"/>
</dbReference>
<evidence type="ECO:0000313" key="2">
    <source>
        <dbReference type="Proteomes" id="UP000287166"/>
    </source>
</evidence>
<reference evidence="1 2" key="1">
    <citation type="journal article" date="2018" name="Sci. Rep.">
        <title>Genome sequence of the cauliflower mushroom Sparassis crispa (Hanabiratake) and its association with beneficial usage.</title>
        <authorList>
            <person name="Kiyama R."/>
            <person name="Furutani Y."/>
            <person name="Kawaguchi K."/>
            <person name="Nakanishi T."/>
        </authorList>
    </citation>
    <scope>NUCLEOTIDE SEQUENCE [LARGE SCALE GENOMIC DNA]</scope>
</reference>
<gene>
    <name evidence="1" type="ORF">SCP_0109350</name>
</gene>
<protein>
    <recommendedName>
        <fullName evidence="3">F-box domain-containing protein</fullName>
    </recommendedName>
</protein>
<dbReference type="AlphaFoldDB" id="A0A401G7C5"/>
<organism evidence="1 2">
    <name type="scientific">Sparassis crispa</name>
    <dbReference type="NCBI Taxonomy" id="139825"/>
    <lineage>
        <taxon>Eukaryota</taxon>
        <taxon>Fungi</taxon>
        <taxon>Dikarya</taxon>
        <taxon>Basidiomycota</taxon>
        <taxon>Agaricomycotina</taxon>
        <taxon>Agaricomycetes</taxon>
        <taxon>Polyporales</taxon>
        <taxon>Sparassidaceae</taxon>
        <taxon>Sparassis</taxon>
    </lineage>
</organism>
<evidence type="ECO:0008006" key="3">
    <source>
        <dbReference type="Google" id="ProtNLM"/>
    </source>
</evidence>
<dbReference type="OrthoDB" id="2745518at2759"/>
<keyword evidence="2" id="KW-1185">Reference proteome</keyword>
<dbReference type="Proteomes" id="UP000287166">
    <property type="component" value="Unassembled WGS sequence"/>
</dbReference>
<dbReference type="GeneID" id="38774970"/>
<accession>A0A401G7C5</accession>
<dbReference type="STRING" id="139825.A0A401G7C5"/>
<proteinExistence type="predicted"/>
<evidence type="ECO:0000313" key="1">
    <source>
        <dbReference type="EMBL" id="GBE78053.1"/>
    </source>
</evidence>
<dbReference type="RefSeq" id="XP_027608966.1">
    <property type="nucleotide sequence ID" value="XM_027753165.1"/>
</dbReference>
<comment type="caution">
    <text evidence="1">The sequence shown here is derived from an EMBL/GenBank/DDBJ whole genome shotgun (WGS) entry which is preliminary data.</text>
</comment>
<dbReference type="InParanoid" id="A0A401G7C5"/>